<comment type="caution">
    <text evidence="2">The sequence shown here is derived from an EMBL/GenBank/DDBJ whole genome shotgun (WGS) entry which is preliminary data.</text>
</comment>
<feature type="chain" id="PRO_5018219213" evidence="1">
    <location>
        <begin position="26"/>
        <end position="45"/>
    </location>
</feature>
<name>A0A3N4Z620_9MICO</name>
<dbReference type="EMBL" id="RKRA01000001">
    <property type="protein sequence ID" value="RPF26590.1"/>
    <property type="molecule type" value="Genomic_DNA"/>
</dbReference>
<evidence type="ECO:0000313" key="2">
    <source>
        <dbReference type="EMBL" id="RPF26590.1"/>
    </source>
</evidence>
<protein>
    <submittedName>
        <fullName evidence="2">Uncharacterized protein</fullName>
    </submittedName>
</protein>
<evidence type="ECO:0000313" key="3">
    <source>
        <dbReference type="Proteomes" id="UP000280726"/>
    </source>
</evidence>
<proteinExistence type="predicted"/>
<evidence type="ECO:0000256" key="1">
    <source>
        <dbReference type="SAM" id="SignalP"/>
    </source>
</evidence>
<sequence>MIKKLGASVLLAAALVGVSVAPATAASDGAMRTMCVMCWPTPGAK</sequence>
<feature type="signal peptide" evidence="1">
    <location>
        <begin position="1"/>
        <end position="25"/>
    </location>
</feature>
<gene>
    <name evidence="2" type="ORF">EDD32_1037</name>
</gene>
<reference evidence="2 3" key="1">
    <citation type="submission" date="2018-11" db="EMBL/GenBank/DDBJ databases">
        <title>Sequencing the genomes of 1000 actinobacteria strains.</title>
        <authorList>
            <person name="Klenk H.-P."/>
        </authorList>
    </citation>
    <scope>NUCLEOTIDE SEQUENCE [LARGE SCALE GENOMIC DNA]</scope>
    <source>
        <strain evidence="2 3">DSM 14418</strain>
    </source>
</reference>
<accession>A0A3N4Z620</accession>
<keyword evidence="1" id="KW-0732">Signal</keyword>
<dbReference type="AlphaFoldDB" id="A0A3N4Z620"/>
<keyword evidence="3" id="KW-1185">Reference proteome</keyword>
<dbReference type="RefSeq" id="WP_170175219.1">
    <property type="nucleotide sequence ID" value="NZ_RKRA01000001.1"/>
</dbReference>
<dbReference type="Proteomes" id="UP000280726">
    <property type="component" value="Unassembled WGS sequence"/>
</dbReference>
<organism evidence="2 3">
    <name type="scientific">Georgenia muralis</name>
    <dbReference type="NCBI Taxonomy" id="154117"/>
    <lineage>
        <taxon>Bacteria</taxon>
        <taxon>Bacillati</taxon>
        <taxon>Actinomycetota</taxon>
        <taxon>Actinomycetes</taxon>
        <taxon>Micrococcales</taxon>
        <taxon>Bogoriellaceae</taxon>
        <taxon>Georgenia</taxon>
    </lineage>
</organism>